<sequence>MIIKNPKYCIMKNFKFLNFLLICLLISCSSKEIESADLENEASEITESDIANAIISTKSNCNLNDTKLFDAPVNNSTDAVNRSTYGMSAWKIVEELSDEFNYPGGKMAPAFTKKWNLGYVNSYSGPLPTVWTGNSIGFEDEGANGNRALTLIAEENGAGSTRTLECGMISTKATSSYPLFQEARVKVSNSQLANAVWMISSEPGQFEEIDNLETYGPRIRLDGEECDKPYFADRLHLSHHTFKNEGGERLDYQPQKETWMSRKKDASNCDRANDVIWNEDYHTFAVKWVSPNRIEYFVDGKRVKIVSGLRLEDGIDPESYTTCGDGLTKEMYMLISQAAQVWRYGGTTQFWNSTDTKSGIDTKMKVDWIRVYTPSGKLNSRICN</sequence>
<dbReference type="KEGG" id="cao:Celal_3665"/>
<dbReference type="GO" id="GO:0005975">
    <property type="term" value="P:carbohydrate metabolic process"/>
    <property type="evidence" value="ECO:0007669"/>
    <property type="project" value="InterPro"/>
</dbReference>
<keyword evidence="4" id="KW-1185">Reference proteome</keyword>
<feature type="domain" description="GH16" evidence="2">
    <location>
        <begin position="88"/>
        <end position="377"/>
    </location>
</feature>
<dbReference type="InterPro" id="IPR000757">
    <property type="entry name" value="Beta-glucanase-like"/>
</dbReference>
<evidence type="ECO:0000259" key="2">
    <source>
        <dbReference type="PROSITE" id="PS51762"/>
    </source>
</evidence>
<dbReference type="GO" id="GO:0004553">
    <property type="term" value="F:hydrolase activity, hydrolyzing O-glycosyl compounds"/>
    <property type="evidence" value="ECO:0007669"/>
    <property type="project" value="InterPro"/>
</dbReference>
<dbReference type="HOGENOM" id="CLU_037753_0_0_10"/>
<evidence type="ECO:0000313" key="3">
    <source>
        <dbReference type="EMBL" id="ADV50920.1"/>
    </source>
</evidence>
<protein>
    <recommendedName>
        <fullName evidence="2">GH16 domain-containing protein</fullName>
    </recommendedName>
</protein>
<dbReference type="AlphaFoldDB" id="E6X9V9"/>
<dbReference type="Gene3D" id="2.60.120.200">
    <property type="match status" value="1"/>
</dbReference>
<accession>E6X9V9</accession>
<gene>
    <name evidence="3" type="ordered locus">Celal_3665</name>
</gene>
<organism evidence="3 4">
    <name type="scientific">Cellulophaga algicola (strain DSM 14237 / IC166 / ACAM 630)</name>
    <dbReference type="NCBI Taxonomy" id="688270"/>
    <lineage>
        <taxon>Bacteria</taxon>
        <taxon>Pseudomonadati</taxon>
        <taxon>Bacteroidota</taxon>
        <taxon>Flavobacteriia</taxon>
        <taxon>Flavobacteriales</taxon>
        <taxon>Flavobacteriaceae</taxon>
        <taxon>Cellulophaga</taxon>
    </lineage>
</organism>
<dbReference type="EMBL" id="CP002453">
    <property type="protein sequence ID" value="ADV50920.1"/>
    <property type="molecule type" value="Genomic_DNA"/>
</dbReference>
<dbReference type="eggNOG" id="COG2273">
    <property type="taxonomic scope" value="Bacteria"/>
</dbReference>
<dbReference type="STRING" id="688270.Celal_3665"/>
<dbReference type="SUPFAM" id="SSF49899">
    <property type="entry name" value="Concanavalin A-like lectins/glucanases"/>
    <property type="match status" value="1"/>
</dbReference>
<dbReference type="PROSITE" id="PS51762">
    <property type="entry name" value="GH16_2"/>
    <property type="match status" value="1"/>
</dbReference>
<evidence type="ECO:0000256" key="1">
    <source>
        <dbReference type="ARBA" id="ARBA00006865"/>
    </source>
</evidence>
<dbReference type="Proteomes" id="UP000008634">
    <property type="component" value="Chromosome"/>
</dbReference>
<comment type="similarity">
    <text evidence="1">Belongs to the glycosyl hydrolase 16 family.</text>
</comment>
<dbReference type="InterPro" id="IPR013320">
    <property type="entry name" value="ConA-like_dom_sf"/>
</dbReference>
<dbReference type="PROSITE" id="PS51257">
    <property type="entry name" value="PROKAR_LIPOPROTEIN"/>
    <property type="match status" value="1"/>
</dbReference>
<reference evidence="3 4" key="1">
    <citation type="journal article" date="2010" name="Stand. Genomic Sci.">
        <title>Complete genome sequence of Cellulophaga algicola type strain (IC166).</title>
        <authorList>
            <person name="Abt B."/>
            <person name="Lu M."/>
            <person name="Misra M."/>
            <person name="Han C."/>
            <person name="Nolan M."/>
            <person name="Lucas S."/>
            <person name="Hammon N."/>
            <person name="Deshpande S."/>
            <person name="Cheng J.F."/>
            <person name="Tapia R."/>
            <person name="Goodwin L."/>
            <person name="Pitluck S."/>
            <person name="Liolios K."/>
            <person name="Pagani I."/>
            <person name="Ivanova N."/>
            <person name="Mavromatis K."/>
            <person name="Ovchinikova G."/>
            <person name="Pati A."/>
            <person name="Chen A."/>
            <person name="Palaniappan K."/>
            <person name="Land M."/>
            <person name="Hauser L."/>
            <person name="Chang Y.J."/>
            <person name="Jeffries C.D."/>
            <person name="Detter J.C."/>
            <person name="Brambilla E."/>
            <person name="Rohde M."/>
            <person name="Tindall B.J."/>
            <person name="Goker M."/>
            <person name="Woyke T."/>
            <person name="Bristow J."/>
            <person name="Eisen J.A."/>
            <person name="Markowitz V."/>
            <person name="Hugenholtz P."/>
            <person name="Kyrpides N.C."/>
            <person name="Klenk H.P."/>
            <person name="Lapidus A."/>
        </authorList>
    </citation>
    <scope>NUCLEOTIDE SEQUENCE [LARGE SCALE GENOMIC DNA]</scope>
    <source>
        <strain evidence="4">DSM 14237 / IC166 / ACAM 630</strain>
    </source>
</reference>
<evidence type="ECO:0000313" key="4">
    <source>
        <dbReference type="Proteomes" id="UP000008634"/>
    </source>
</evidence>
<name>E6X9V9_CELAD</name>
<proteinExistence type="inferred from homology"/>